<dbReference type="EMBL" id="CABWLR010000001">
    <property type="protein sequence ID" value="VXA92677.1"/>
    <property type="molecule type" value="Genomic_DNA"/>
</dbReference>
<sequence length="295" mass="34263">MKKVSILLLFMVSWSYAQETDNIYIQSEFFPSYDVANIYRLKAGLDIPVINNLTEKFTVGGKLQNTSFSFVDEDVPFETDEIETFNSFSLRFTYERNLRNDWRIFAMQESEVSSNFRDDNIASDDLFFNAMLTLSKYNGRDNSVLTFGAAYDIKYGLYYPIPIISYARRINDNWAYKIGVPNSRVKYSLGKSHHFEGFATLTGFTGNINDEIEVYKEDYSGTLRQTSVLLGLGYNVDFWEKLTATVQGGYTAYNRMQIQDYSDDEIYDFDMSNSFYFNVGLKYNFANMTNDKKVY</sequence>
<evidence type="ECO:0000256" key="1">
    <source>
        <dbReference type="SAM" id="SignalP"/>
    </source>
</evidence>
<feature type="chain" id="PRO_5024819547" description="DUF6268 domain-containing protein" evidence="1">
    <location>
        <begin position="18"/>
        <end position="295"/>
    </location>
</feature>
<dbReference type="RefSeq" id="WP_159301476.1">
    <property type="nucleotide sequence ID" value="NZ_LR733271.1"/>
</dbReference>
<feature type="signal peptide" evidence="1">
    <location>
        <begin position="1"/>
        <end position="17"/>
    </location>
</feature>
<accession>A0A653LJZ9</accession>
<evidence type="ECO:0000259" key="2">
    <source>
        <dbReference type="Pfam" id="PF19783"/>
    </source>
</evidence>
<dbReference type="AlphaFoldDB" id="A0A653LJZ9"/>
<dbReference type="InterPro" id="IPR046235">
    <property type="entry name" value="DUF6268"/>
</dbReference>
<name>A0A653LJZ9_9FLAO</name>
<organism evidence="3 4">
    <name type="scientific">Maribacter litoralis</name>
    <dbReference type="NCBI Taxonomy" id="2059726"/>
    <lineage>
        <taxon>Bacteria</taxon>
        <taxon>Pseudomonadati</taxon>
        <taxon>Bacteroidota</taxon>
        <taxon>Flavobacteriia</taxon>
        <taxon>Flavobacteriales</taxon>
        <taxon>Flavobacteriaceae</taxon>
        <taxon>Maribacter</taxon>
    </lineage>
</organism>
<gene>
    <name evidence="3" type="ORF">MARI151_10060</name>
</gene>
<feature type="domain" description="DUF6268" evidence="2">
    <location>
        <begin position="79"/>
        <end position="284"/>
    </location>
</feature>
<evidence type="ECO:0000313" key="3">
    <source>
        <dbReference type="EMBL" id="VXA92677.1"/>
    </source>
</evidence>
<dbReference type="Pfam" id="PF19783">
    <property type="entry name" value="DUF6268"/>
    <property type="match status" value="1"/>
</dbReference>
<protein>
    <recommendedName>
        <fullName evidence="2">DUF6268 domain-containing protein</fullName>
    </recommendedName>
</protein>
<proteinExistence type="predicted"/>
<evidence type="ECO:0000313" key="4">
    <source>
        <dbReference type="Proteomes" id="UP000430202"/>
    </source>
</evidence>
<dbReference type="Proteomes" id="UP000430202">
    <property type="component" value="Unassembled WGS sequence"/>
</dbReference>
<keyword evidence="1" id="KW-0732">Signal</keyword>
<reference evidence="3 4" key="1">
    <citation type="submission" date="2019-10" db="EMBL/GenBank/DDBJ databases">
        <authorList>
            <person name="Karimi E."/>
        </authorList>
    </citation>
    <scope>NUCLEOTIDE SEQUENCE [LARGE SCALE GENOMIC DNA]</scope>
    <source>
        <strain evidence="3">Maribacter sp. 151</strain>
    </source>
</reference>
<keyword evidence="4" id="KW-1185">Reference proteome</keyword>